<reference evidence="3" key="1">
    <citation type="submission" date="2016-06" db="UniProtKB">
        <authorList>
            <consortium name="WormBaseParasite"/>
        </authorList>
    </citation>
    <scope>IDENTIFICATION</scope>
</reference>
<accession>A0A183J4D8</accession>
<reference evidence="1 2" key="2">
    <citation type="submission" date="2018-11" db="EMBL/GenBank/DDBJ databases">
        <authorList>
            <consortium name="Pathogen Informatics"/>
        </authorList>
    </citation>
    <scope>NUCLEOTIDE SEQUENCE [LARGE SCALE GENOMIC DNA]</scope>
</reference>
<keyword evidence="2" id="KW-1185">Reference proteome</keyword>
<sequence>MRPTTAVASFDMFSTRHDIARLGDSIGMHRHRRKREALANRSNVNGEGRIQVFRLPATVPIEDPSRRLE</sequence>
<dbReference type="WBParaSite" id="SBAD_0001111201-mRNA-1">
    <property type="protein sequence ID" value="SBAD_0001111201-mRNA-1"/>
    <property type="gene ID" value="SBAD_0001111201"/>
</dbReference>
<evidence type="ECO:0000313" key="2">
    <source>
        <dbReference type="Proteomes" id="UP000270296"/>
    </source>
</evidence>
<dbReference type="AlphaFoldDB" id="A0A183J4D8"/>
<dbReference type="EMBL" id="UZAM01014491">
    <property type="protein sequence ID" value="VDP34247.1"/>
    <property type="molecule type" value="Genomic_DNA"/>
</dbReference>
<evidence type="ECO:0000313" key="3">
    <source>
        <dbReference type="WBParaSite" id="SBAD_0001111201-mRNA-1"/>
    </source>
</evidence>
<dbReference type="Proteomes" id="UP000270296">
    <property type="component" value="Unassembled WGS sequence"/>
</dbReference>
<organism evidence="3">
    <name type="scientific">Soboliphyme baturini</name>
    <dbReference type="NCBI Taxonomy" id="241478"/>
    <lineage>
        <taxon>Eukaryota</taxon>
        <taxon>Metazoa</taxon>
        <taxon>Ecdysozoa</taxon>
        <taxon>Nematoda</taxon>
        <taxon>Enoplea</taxon>
        <taxon>Dorylaimia</taxon>
        <taxon>Dioctophymatida</taxon>
        <taxon>Dioctophymatoidea</taxon>
        <taxon>Soboliphymatidae</taxon>
        <taxon>Soboliphyme</taxon>
    </lineage>
</organism>
<gene>
    <name evidence="1" type="ORF">SBAD_LOCUS10736</name>
</gene>
<name>A0A183J4D8_9BILA</name>
<protein>
    <submittedName>
        <fullName evidence="1 3">Uncharacterized protein</fullName>
    </submittedName>
</protein>
<evidence type="ECO:0000313" key="1">
    <source>
        <dbReference type="EMBL" id="VDP34247.1"/>
    </source>
</evidence>
<proteinExistence type="predicted"/>